<feature type="compositionally biased region" description="Low complexity" evidence="1">
    <location>
        <begin position="350"/>
        <end position="362"/>
    </location>
</feature>
<keyword evidence="2" id="KW-0472">Membrane</keyword>
<evidence type="ECO:0000256" key="1">
    <source>
        <dbReference type="SAM" id="MobiDB-lite"/>
    </source>
</evidence>
<accession>A0A8X6Y734</accession>
<feature type="region of interest" description="Disordered" evidence="1">
    <location>
        <begin position="1"/>
        <end position="22"/>
    </location>
</feature>
<keyword evidence="2" id="KW-1133">Transmembrane helix</keyword>
<evidence type="ECO:0000256" key="2">
    <source>
        <dbReference type="SAM" id="Phobius"/>
    </source>
</evidence>
<evidence type="ECO:0000313" key="3">
    <source>
        <dbReference type="EMBL" id="GFY65225.1"/>
    </source>
</evidence>
<dbReference type="EMBL" id="BMAV01015538">
    <property type="protein sequence ID" value="GFY65225.1"/>
    <property type="molecule type" value="Genomic_DNA"/>
</dbReference>
<organism evidence="4 5">
    <name type="scientific">Trichonephila inaurata madagascariensis</name>
    <dbReference type="NCBI Taxonomy" id="2747483"/>
    <lineage>
        <taxon>Eukaryota</taxon>
        <taxon>Metazoa</taxon>
        <taxon>Ecdysozoa</taxon>
        <taxon>Arthropoda</taxon>
        <taxon>Chelicerata</taxon>
        <taxon>Arachnida</taxon>
        <taxon>Araneae</taxon>
        <taxon>Araneomorphae</taxon>
        <taxon>Entelegynae</taxon>
        <taxon>Araneoidea</taxon>
        <taxon>Nephilidae</taxon>
        <taxon>Trichonephila</taxon>
        <taxon>Trichonephila inaurata</taxon>
    </lineage>
</organism>
<evidence type="ECO:0000313" key="5">
    <source>
        <dbReference type="Proteomes" id="UP000886998"/>
    </source>
</evidence>
<dbReference type="Gene3D" id="1.10.287.700">
    <property type="entry name" value="Helix hairpin bin"/>
    <property type="match status" value="1"/>
</dbReference>
<feature type="transmembrane region" description="Helical" evidence="2">
    <location>
        <begin position="60"/>
        <end position="78"/>
    </location>
</feature>
<feature type="compositionally biased region" description="Polar residues" evidence="1">
    <location>
        <begin position="370"/>
        <end position="384"/>
    </location>
</feature>
<dbReference type="AlphaFoldDB" id="A0A8X6Y734"/>
<protein>
    <submittedName>
        <fullName evidence="4">Uncharacterized protein</fullName>
    </submittedName>
</protein>
<comment type="caution">
    <text evidence="4">The sequence shown here is derived from an EMBL/GenBank/DDBJ whole genome shotgun (WGS) entry which is preliminary data.</text>
</comment>
<keyword evidence="2" id="KW-0812">Transmembrane</keyword>
<proteinExistence type="predicted"/>
<keyword evidence="5" id="KW-1185">Reference proteome</keyword>
<evidence type="ECO:0000313" key="4">
    <source>
        <dbReference type="EMBL" id="GFY65417.1"/>
    </source>
</evidence>
<sequence>MLDNKNIHSSTQEENPTLTQEIHNPSEVEIVKDYKKLKERMTDLLKGDTEFSKMKQGDKALVVGAASGLFTAVLPLLAVGATLAIPGAIVGLALYFAVKVAVKAVQSGYKGLKWSAEKTVDGAKYTAEKVKDASVYTAEKAREGYYSVKGAINSVGRATREGTSATLGKMGRSLSNLSESMSSLDAIPYPIGNEGQTVVLKTEEKTRNFNSVKDMFTKEVLEDVNRSALTKEIFSKLREKILEKAYSVDGPQGAKKDQLINQLKQQADFVNKLDAKKLQNLLSKDNNSLYEIFSDHHDEIKRIIGECKREYEFDQSVRRNNAKDAEARKASKPFSPSSVFSLRRKDPTQSTSSLSRSSSLDSVKTKDTTVSDSDSQDFATVNPNRLSRSSSSSSLTSELTPVASPKVPGSPSPDSGMGSGPSTPTRQGFPVDKELGEKLAKGRAVLSGVSLEPITQKVITV</sequence>
<name>A0A8X6Y734_9ARAC</name>
<feature type="region of interest" description="Disordered" evidence="1">
    <location>
        <begin position="322"/>
        <end position="436"/>
    </location>
</feature>
<dbReference type="EMBL" id="BMAV01015538">
    <property type="protein sequence ID" value="GFY65417.1"/>
    <property type="molecule type" value="Genomic_DNA"/>
</dbReference>
<feature type="compositionally biased region" description="Polar residues" evidence="1">
    <location>
        <begin position="7"/>
        <end position="22"/>
    </location>
</feature>
<gene>
    <name evidence="4" type="primary">TV42_03290</name>
    <name evidence="3" type="ORF">TNIN_37271</name>
    <name evidence="4" type="ORF">TNIN_39181</name>
</gene>
<feature type="compositionally biased region" description="Low complexity" evidence="1">
    <location>
        <begin position="412"/>
        <end position="424"/>
    </location>
</feature>
<feature type="compositionally biased region" description="Low complexity" evidence="1">
    <location>
        <begin position="385"/>
        <end position="397"/>
    </location>
</feature>
<dbReference type="Proteomes" id="UP000886998">
    <property type="component" value="Unassembled WGS sequence"/>
</dbReference>
<reference evidence="4" key="1">
    <citation type="submission" date="2020-08" db="EMBL/GenBank/DDBJ databases">
        <title>Multicomponent nature underlies the extraordinary mechanical properties of spider dragline silk.</title>
        <authorList>
            <person name="Kono N."/>
            <person name="Nakamura H."/>
            <person name="Mori M."/>
            <person name="Yoshida Y."/>
            <person name="Ohtoshi R."/>
            <person name="Malay A.D."/>
            <person name="Moran D.A.P."/>
            <person name="Tomita M."/>
            <person name="Numata K."/>
            <person name="Arakawa K."/>
        </authorList>
    </citation>
    <scope>NUCLEOTIDE SEQUENCE</scope>
</reference>
<dbReference type="OrthoDB" id="8013751at2759"/>